<dbReference type="EMBL" id="JAKWJU010000002">
    <property type="protein sequence ID" value="MCH6161042.1"/>
    <property type="molecule type" value="Genomic_DNA"/>
</dbReference>
<gene>
    <name evidence="1" type="ORF">MMA15_11700</name>
</gene>
<dbReference type="Proteomes" id="UP001166784">
    <property type="component" value="Unassembled WGS sequence"/>
</dbReference>
<dbReference type="RefSeq" id="WP_241059114.1">
    <property type="nucleotide sequence ID" value="NZ_JAKWJU010000002.1"/>
</dbReference>
<proteinExistence type="predicted"/>
<organism evidence="1 2">
    <name type="scientific">Streptomyces marispadix</name>
    <dbReference type="NCBI Taxonomy" id="2922868"/>
    <lineage>
        <taxon>Bacteria</taxon>
        <taxon>Bacillati</taxon>
        <taxon>Actinomycetota</taxon>
        <taxon>Actinomycetes</taxon>
        <taxon>Kitasatosporales</taxon>
        <taxon>Streptomycetaceae</taxon>
        <taxon>Streptomyces</taxon>
    </lineage>
</organism>
<dbReference type="InterPro" id="IPR008792">
    <property type="entry name" value="PQQD"/>
</dbReference>
<dbReference type="Pfam" id="PF05402">
    <property type="entry name" value="PqqD"/>
    <property type="match status" value="1"/>
</dbReference>
<evidence type="ECO:0000313" key="1">
    <source>
        <dbReference type="EMBL" id="MCH6161042.1"/>
    </source>
</evidence>
<reference evidence="1" key="1">
    <citation type="submission" date="2022-03" db="EMBL/GenBank/DDBJ databases">
        <authorList>
            <person name="Santos J.D.N."/>
            <person name="Kallscheuer N."/>
            <person name="Jogler C."/>
            <person name="Lage O.M."/>
        </authorList>
    </citation>
    <scope>NUCLEOTIDE SEQUENCE</scope>
    <source>
        <strain evidence="1">M600PL45_2</strain>
    </source>
</reference>
<protein>
    <submittedName>
        <fullName evidence="1">Lasso peptide biosynthesis PqqD family chaperone</fullName>
    </submittedName>
</protein>
<dbReference type="NCBIfam" id="NF033530">
    <property type="entry name" value="lasso_PqqD_Strm"/>
    <property type="match status" value="1"/>
</dbReference>
<evidence type="ECO:0000313" key="2">
    <source>
        <dbReference type="Proteomes" id="UP001166784"/>
    </source>
</evidence>
<dbReference type="InterPro" id="IPR041881">
    <property type="entry name" value="PqqD_sf"/>
</dbReference>
<reference evidence="1" key="2">
    <citation type="journal article" date="2023" name="Int. J. Syst. Evol. Microbiol.">
        <title>Streptomyces marispadix sp. nov., isolated from marine beach sediment of the Northern Coast of Portugal.</title>
        <authorList>
            <person name="dos Santos J.D.N."/>
            <person name="Vitorino I.R."/>
            <person name="Kallscheuer N."/>
            <person name="Srivastava A."/>
            <person name="Krautwurst S."/>
            <person name="Marz M."/>
            <person name="Jogler C."/>
            <person name="Lobo Da Cunha A."/>
            <person name="Catita J."/>
            <person name="Goncalves H."/>
            <person name="Gonzalez I."/>
            <person name="Reyes F."/>
            <person name="Lage O.M."/>
        </authorList>
    </citation>
    <scope>NUCLEOTIDE SEQUENCE</scope>
    <source>
        <strain evidence="1">M600PL45_2</strain>
    </source>
</reference>
<name>A0ABS9SXP5_9ACTN</name>
<accession>A0ABS9SXP5</accession>
<sequence>MTLRLHPKVAATTTDSGMVLLDQNAGRYFELNATGATVVRALTDGADPVQQLMQRASVPKDQAAQDVAEFLETLRSRGLAVDQ</sequence>
<comment type="caution">
    <text evidence="1">The sequence shown here is derived from an EMBL/GenBank/DDBJ whole genome shotgun (WGS) entry which is preliminary data.</text>
</comment>
<keyword evidence="2" id="KW-1185">Reference proteome</keyword>
<dbReference type="Gene3D" id="1.10.10.1150">
    <property type="entry name" value="Coenzyme PQQ synthesis protein D (PqqD)"/>
    <property type="match status" value="1"/>
</dbReference>